<keyword evidence="5" id="KW-1185">Reference proteome</keyword>
<protein>
    <submittedName>
        <fullName evidence="2">AT-rich interactive domain protein</fullName>
    </submittedName>
    <submittedName>
        <fullName evidence="1">DNA binding, related</fullName>
    </submittedName>
</protein>
<accession>Q1RU34</accession>
<dbReference type="STRING" id="3880.Q1RU34"/>
<reference evidence="4" key="5">
    <citation type="submission" date="2015-04" db="UniProtKB">
        <authorList>
            <consortium name="EnsemblPlants"/>
        </authorList>
    </citation>
    <scope>IDENTIFICATION</scope>
    <source>
        <strain evidence="4">cv. Jemalong A17</strain>
    </source>
</reference>
<evidence type="ECO:0000313" key="3">
    <source>
        <dbReference type="EMBL" id="RHN40271.1"/>
    </source>
</evidence>
<reference evidence="1" key="1">
    <citation type="submission" date="2006-03" db="EMBL/GenBank/DDBJ databases">
        <authorList>
            <person name="Lin S."/>
            <person name="Dixon R."/>
            <person name="May G."/>
            <person name="Sumner L."/>
            <person name="Gonzales B."/>
            <person name="Cook D."/>
            <person name="Kim D."/>
            <person name="Young N."/>
            <person name="Cannon S."/>
            <person name="Roe B.A."/>
        </authorList>
    </citation>
    <scope>NUCLEOTIDE SEQUENCE</scope>
</reference>
<reference evidence="2 5" key="3">
    <citation type="journal article" date="2011" name="Nature">
        <title>The Medicago genome provides insight into the evolution of rhizobial symbioses.</title>
        <authorList>
            <person name="Young N.D."/>
            <person name="Debelle F."/>
            <person name="Oldroyd G.E."/>
            <person name="Geurts R."/>
            <person name="Cannon S.B."/>
            <person name="Udvardi M.K."/>
            <person name="Benedito V.A."/>
            <person name="Mayer K.F."/>
            <person name="Gouzy J."/>
            <person name="Schoof H."/>
            <person name="Van de Peer Y."/>
            <person name="Proost S."/>
            <person name="Cook D.R."/>
            <person name="Meyers B.C."/>
            <person name="Spannagl M."/>
            <person name="Cheung F."/>
            <person name="De Mita S."/>
            <person name="Krishnakumar V."/>
            <person name="Gundlach H."/>
            <person name="Zhou S."/>
            <person name="Mudge J."/>
            <person name="Bharti A.K."/>
            <person name="Murray J.D."/>
            <person name="Naoumkina M.A."/>
            <person name="Rosen B."/>
            <person name="Silverstein K.A."/>
            <person name="Tang H."/>
            <person name="Rombauts S."/>
            <person name="Zhao P.X."/>
            <person name="Zhou P."/>
            <person name="Barbe V."/>
            <person name="Bardou P."/>
            <person name="Bechner M."/>
            <person name="Bellec A."/>
            <person name="Berger A."/>
            <person name="Berges H."/>
            <person name="Bidwell S."/>
            <person name="Bisseling T."/>
            <person name="Choisne N."/>
            <person name="Couloux A."/>
            <person name="Denny R."/>
            <person name="Deshpande S."/>
            <person name="Dai X."/>
            <person name="Doyle J.J."/>
            <person name="Dudez A.M."/>
            <person name="Farmer A.D."/>
            <person name="Fouteau S."/>
            <person name="Franken C."/>
            <person name="Gibelin C."/>
            <person name="Gish J."/>
            <person name="Goldstein S."/>
            <person name="Gonzalez A.J."/>
            <person name="Green P.J."/>
            <person name="Hallab A."/>
            <person name="Hartog M."/>
            <person name="Hua A."/>
            <person name="Humphray S.J."/>
            <person name="Jeong D.H."/>
            <person name="Jing Y."/>
            <person name="Jocker A."/>
            <person name="Kenton S.M."/>
            <person name="Kim D.J."/>
            <person name="Klee K."/>
            <person name="Lai H."/>
            <person name="Lang C."/>
            <person name="Lin S."/>
            <person name="Macmil S.L."/>
            <person name="Magdelenat G."/>
            <person name="Matthews L."/>
            <person name="McCorrison J."/>
            <person name="Monaghan E.L."/>
            <person name="Mun J.H."/>
            <person name="Najar F.Z."/>
            <person name="Nicholson C."/>
            <person name="Noirot C."/>
            <person name="O'Bleness M."/>
            <person name="Paule C.R."/>
            <person name="Poulain J."/>
            <person name="Prion F."/>
            <person name="Qin B."/>
            <person name="Qu C."/>
            <person name="Retzel E.F."/>
            <person name="Riddle C."/>
            <person name="Sallet E."/>
            <person name="Samain S."/>
            <person name="Samson N."/>
            <person name="Sanders I."/>
            <person name="Saurat O."/>
            <person name="Scarpelli C."/>
            <person name="Schiex T."/>
            <person name="Segurens B."/>
            <person name="Severin A.J."/>
            <person name="Sherrier D.J."/>
            <person name="Shi R."/>
            <person name="Sims S."/>
            <person name="Singer S.R."/>
            <person name="Sinharoy S."/>
            <person name="Sterck L."/>
            <person name="Viollet A."/>
            <person name="Wang B.B."/>
            <person name="Wang K."/>
            <person name="Wang M."/>
            <person name="Wang X."/>
            <person name="Warfsmann J."/>
            <person name="Weissenbach J."/>
            <person name="White D.D."/>
            <person name="White J.D."/>
            <person name="Wiley G.B."/>
            <person name="Wincker P."/>
            <person name="Xing Y."/>
            <person name="Yang L."/>
            <person name="Yao Z."/>
            <person name="Ying F."/>
            <person name="Zhai J."/>
            <person name="Zhou L."/>
            <person name="Zuber A."/>
            <person name="Denarie J."/>
            <person name="Dixon R.A."/>
            <person name="May G.D."/>
            <person name="Schwartz D.C."/>
            <person name="Rogers J."/>
            <person name="Quetier F."/>
            <person name="Town C.D."/>
            <person name="Roe B.A."/>
        </authorList>
    </citation>
    <scope>NUCLEOTIDE SEQUENCE [LARGE SCALE GENOMIC DNA]</scope>
    <source>
        <strain evidence="2">A17</strain>
        <strain evidence="4 5">cv. Jemalong A17</strain>
    </source>
</reference>
<proteinExistence type="predicted"/>
<evidence type="ECO:0000313" key="1">
    <source>
        <dbReference type="EMBL" id="ABE87648.1"/>
    </source>
</evidence>
<dbReference type="Proteomes" id="UP000265566">
    <property type="component" value="Chromosome 8"/>
</dbReference>
<gene>
    <name evidence="4" type="primary">11446975</name>
    <name evidence="2" type="ordered locus">MTR_8g038730</name>
    <name evidence="1" type="ORF">MtrDRAFT_AC153125g36v2</name>
    <name evidence="3" type="ORF">MtrunA17_Chr8g0352941</name>
</gene>
<dbReference type="PANTHER" id="PTHR46694:SF1">
    <property type="entry name" value="AT-RICH INTERACTIVE DOMAIN-CONTAINING PROTEIN 4"/>
    <property type="match status" value="1"/>
</dbReference>
<sequence length="204" mass="23127">MLQFQPQGTSKQTCTLLAVTSETRSVEQKQLQNQHKYPIPELVSSGRLEVQTLCNPEKEQFRKVLESCKPNFVYFQGEQLLDEEVGSLVWKGVELSNPEEISELFDTTLPTAVYLEIPNGESFAEALHLKGIPYVVFWKNAFSQYAACHFHQALFSVVQSSSTHTWDAFHLARASFQPYCVQNNQVLLPSISSLDEVSAFEQAY</sequence>
<dbReference type="EMBL" id="PSQE01000008">
    <property type="protein sequence ID" value="RHN40271.1"/>
    <property type="molecule type" value="Genomic_DNA"/>
</dbReference>
<dbReference type="OMA" id="NIEVWNK"/>
<dbReference type="HOGENOM" id="CLU_1345038_0_0_1"/>
<evidence type="ECO:0000313" key="4">
    <source>
        <dbReference type="EnsemblPlants" id="AET02299"/>
    </source>
</evidence>
<dbReference type="Proteomes" id="UP000002051">
    <property type="component" value="Chromosome 8"/>
</dbReference>
<dbReference type="PANTHER" id="PTHR46694">
    <property type="entry name" value="AT-RICH INTERACTIVE DOMAIN-CONTAINING PROTEIN 4"/>
    <property type="match status" value="1"/>
</dbReference>
<reference evidence="3" key="6">
    <citation type="journal article" date="2018" name="Nat. Plants">
        <title>Whole-genome landscape of Medicago truncatula symbiotic genes.</title>
        <authorList>
            <person name="Pecrix Y."/>
            <person name="Gamas P."/>
            <person name="Carrere S."/>
        </authorList>
    </citation>
    <scope>NUCLEOTIDE SEQUENCE</scope>
    <source>
        <tissue evidence="3">Leaves</tissue>
    </source>
</reference>
<organism evidence="1">
    <name type="scientific">Medicago truncatula</name>
    <name type="common">Barrel medic</name>
    <name type="synonym">Medicago tribuloides</name>
    <dbReference type="NCBI Taxonomy" id="3880"/>
    <lineage>
        <taxon>Eukaryota</taxon>
        <taxon>Viridiplantae</taxon>
        <taxon>Streptophyta</taxon>
        <taxon>Embryophyta</taxon>
        <taxon>Tracheophyta</taxon>
        <taxon>Spermatophyta</taxon>
        <taxon>Magnoliopsida</taxon>
        <taxon>eudicotyledons</taxon>
        <taxon>Gunneridae</taxon>
        <taxon>Pentapetalae</taxon>
        <taxon>rosids</taxon>
        <taxon>fabids</taxon>
        <taxon>Fabales</taxon>
        <taxon>Fabaceae</taxon>
        <taxon>Papilionoideae</taxon>
        <taxon>50 kb inversion clade</taxon>
        <taxon>NPAAA clade</taxon>
        <taxon>Hologalegina</taxon>
        <taxon>IRL clade</taxon>
        <taxon>Trifolieae</taxon>
        <taxon>Medicago</taxon>
    </lineage>
</organism>
<evidence type="ECO:0000313" key="5">
    <source>
        <dbReference type="Proteomes" id="UP000002051"/>
    </source>
</evidence>
<dbReference type="InterPro" id="IPR042293">
    <property type="entry name" value="ARID4"/>
</dbReference>
<reference evidence="2 5" key="4">
    <citation type="journal article" date="2014" name="BMC Genomics">
        <title>An improved genome release (version Mt4.0) for the model legume Medicago truncatula.</title>
        <authorList>
            <person name="Tang H."/>
            <person name="Krishnakumar V."/>
            <person name="Bidwell S."/>
            <person name="Rosen B."/>
            <person name="Chan A."/>
            <person name="Zhou S."/>
            <person name="Gentzbittel L."/>
            <person name="Childs K.L."/>
            <person name="Yandell M."/>
            <person name="Gundlach H."/>
            <person name="Mayer K.F."/>
            <person name="Schwartz D.C."/>
            <person name="Town C.D."/>
        </authorList>
    </citation>
    <scope>GENOME REANNOTATION</scope>
    <source>
        <strain evidence="4 5">cv. Jemalong A17</strain>
    </source>
</reference>
<evidence type="ECO:0000313" key="2">
    <source>
        <dbReference type="EMBL" id="AET02299.1"/>
    </source>
</evidence>
<dbReference type="EnsemblPlants" id="AET02299">
    <property type="protein sequence ID" value="AET02299"/>
    <property type="gene ID" value="MTR_8g038730"/>
</dbReference>
<dbReference type="OrthoDB" id="10044343at2759"/>
<dbReference type="AlphaFoldDB" id="Q1RU34"/>
<reference evidence="1" key="2">
    <citation type="submission" date="2007-04" db="EMBL/GenBank/DDBJ databases">
        <authorList>
            <consortium name="The International Medicago Genome Annotation Group"/>
        </authorList>
    </citation>
    <scope>NUCLEOTIDE SEQUENCE</scope>
</reference>
<dbReference type="Gramene" id="rna46405">
    <property type="protein sequence ID" value="RHN40271.1"/>
    <property type="gene ID" value="gene46405"/>
</dbReference>
<dbReference type="PaxDb" id="3880-AET02299"/>
<name>Q1RU34_MEDTR</name>
<dbReference type="eggNOG" id="ENOG502QQP4">
    <property type="taxonomic scope" value="Eukaryota"/>
</dbReference>
<dbReference type="EMBL" id="AC153125">
    <property type="protein sequence ID" value="ABE87648.1"/>
    <property type="molecule type" value="Genomic_DNA"/>
</dbReference>
<dbReference type="EMBL" id="CM001224">
    <property type="protein sequence ID" value="AET02299.1"/>
    <property type="molecule type" value="Genomic_DNA"/>
</dbReference>